<dbReference type="AlphaFoldDB" id="A0A1T4QNJ8"/>
<name>A0A1T4QNJ8_9FIRM</name>
<keyword evidence="1" id="KW-0472">Membrane</keyword>
<evidence type="ECO:0000256" key="1">
    <source>
        <dbReference type="SAM" id="Phobius"/>
    </source>
</evidence>
<keyword evidence="1" id="KW-1133">Transmembrane helix</keyword>
<reference evidence="4" key="1">
    <citation type="submission" date="2017-02" db="EMBL/GenBank/DDBJ databases">
        <authorList>
            <person name="Varghese N."/>
            <person name="Submissions S."/>
        </authorList>
    </citation>
    <scope>NUCLEOTIDE SEQUENCE [LARGE SCALE GENOMIC DNA]</scope>
    <source>
        <strain evidence="4">DSM 16521</strain>
    </source>
</reference>
<sequence>MNWQETLYRGWKKGINTTWVLAKTMLPIYIAVNLLKLTPLFTWLADICRPLMALFGLPGEAATALVIGNLLNLYAAIGAMAAITLTGKQITIISLMLLLSHNLLVETAVSRQTGIAGWPLVAVRLGFSFLAGIILNLFW</sequence>
<feature type="transmembrane region" description="Helical" evidence="1">
    <location>
        <begin position="20"/>
        <end position="41"/>
    </location>
</feature>
<gene>
    <name evidence="3" type="ORF">SAMN02745885_01736</name>
</gene>
<keyword evidence="1" id="KW-0812">Transmembrane</keyword>
<feature type="domain" description="Nucleoside transporter/FeoB GTPase Gate" evidence="2">
    <location>
        <begin position="19"/>
        <end position="100"/>
    </location>
</feature>
<feature type="transmembrane region" description="Helical" evidence="1">
    <location>
        <begin position="115"/>
        <end position="138"/>
    </location>
</feature>
<dbReference type="InterPro" id="IPR011642">
    <property type="entry name" value="Gate_dom"/>
</dbReference>
<accession>A0A1T4QNJ8</accession>
<organism evidence="3 4">
    <name type="scientific">Carboxydocella sporoproducens DSM 16521</name>
    <dbReference type="NCBI Taxonomy" id="1121270"/>
    <lineage>
        <taxon>Bacteria</taxon>
        <taxon>Bacillati</taxon>
        <taxon>Bacillota</taxon>
        <taxon>Clostridia</taxon>
        <taxon>Eubacteriales</taxon>
        <taxon>Clostridiales Family XVI. Incertae Sedis</taxon>
        <taxon>Carboxydocella</taxon>
    </lineage>
</organism>
<keyword evidence="4" id="KW-1185">Reference proteome</keyword>
<dbReference type="OrthoDB" id="9779080at2"/>
<dbReference type="RefSeq" id="WP_078665778.1">
    <property type="nucleotide sequence ID" value="NZ_FUXM01000020.1"/>
</dbReference>
<feature type="transmembrane region" description="Helical" evidence="1">
    <location>
        <begin position="61"/>
        <end position="83"/>
    </location>
</feature>
<dbReference type="Pfam" id="PF07670">
    <property type="entry name" value="Gate"/>
    <property type="match status" value="1"/>
</dbReference>
<proteinExistence type="predicted"/>
<dbReference type="EMBL" id="FUXM01000020">
    <property type="protein sequence ID" value="SKA05343.1"/>
    <property type="molecule type" value="Genomic_DNA"/>
</dbReference>
<protein>
    <recommendedName>
        <fullName evidence="2">Nucleoside transporter/FeoB GTPase Gate domain-containing protein</fullName>
    </recommendedName>
</protein>
<evidence type="ECO:0000259" key="2">
    <source>
        <dbReference type="Pfam" id="PF07670"/>
    </source>
</evidence>
<evidence type="ECO:0000313" key="4">
    <source>
        <dbReference type="Proteomes" id="UP000189933"/>
    </source>
</evidence>
<dbReference type="Proteomes" id="UP000189933">
    <property type="component" value="Unassembled WGS sequence"/>
</dbReference>
<evidence type="ECO:0000313" key="3">
    <source>
        <dbReference type="EMBL" id="SKA05343.1"/>
    </source>
</evidence>